<name>A0A7X1CZN4_9LIST</name>
<dbReference type="RefSeq" id="WP_185536174.1">
    <property type="nucleotide sequence ID" value="NZ_JAARXI010000006.1"/>
</dbReference>
<gene>
    <name evidence="1" type="ORF">HCB06_11995</name>
</gene>
<dbReference type="Pfam" id="PF19786">
    <property type="entry name" value="DUF6270"/>
    <property type="match status" value="1"/>
</dbReference>
<proteinExistence type="predicted"/>
<dbReference type="InterPro" id="IPR046237">
    <property type="entry name" value="DUF6270"/>
</dbReference>
<dbReference type="EMBL" id="JAARXI010000006">
    <property type="protein sequence ID" value="MBC2117340.1"/>
    <property type="molecule type" value="Genomic_DNA"/>
</dbReference>
<dbReference type="Proteomes" id="UP000529446">
    <property type="component" value="Unassembled WGS sequence"/>
</dbReference>
<organism evidence="1 2">
    <name type="scientific">Listeria booriae</name>
    <dbReference type="NCBI Taxonomy" id="1552123"/>
    <lineage>
        <taxon>Bacteria</taxon>
        <taxon>Bacillati</taxon>
        <taxon>Bacillota</taxon>
        <taxon>Bacilli</taxon>
        <taxon>Bacillales</taxon>
        <taxon>Listeriaceae</taxon>
        <taxon>Listeria</taxon>
    </lineage>
</organism>
<comment type="caution">
    <text evidence="1">The sequence shown here is derived from an EMBL/GenBank/DDBJ whole genome shotgun (WGS) entry which is preliminary data.</text>
</comment>
<protein>
    <submittedName>
        <fullName evidence="1">Teichoic acid biosynthesis protein</fullName>
    </submittedName>
</protein>
<accession>A0A7X1CZN4</accession>
<evidence type="ECO:0000313" key="1">
    <source>
        <dbReference type="EMBL" id="MBC2117340.1"/>
    </source>
</evidence>
<reference evidence="1 2" key="1">
    <citation type="submission" date="2020-03" db="EMBL/GenBank/DDBJ databases">
        <title>Soil Listeria distribution.</title>
        <authorList>
            <person name="Liao J."/>
            <person name="Wiedmann M."/>
        </authorList>
    </citation>
    <scope>NUCLEOTIDE SEQUENCE [LARGE SCALE GENOMIC DNA]</scope>
    <source>
        <strain evidence="1 2">FSL L7-0360</strain>
    </source>
</reference>
<sequence length="672" mass="77711">MKILIKDIQLIDNKTWKIFGISERKITSIQAYFNDSREYVHPEQKINIPFEQDTDTDTFTATISVADIAKYSMADQETDWKFKVNTDYPYTNLCTDGPITNKPFQSDSSLFRYQFEFPLGILTLISKPLEVSTHLENFSMDEQSVSGEISIKPSLTDKLFEARLLLKRRPTAQFYLFHEQQQVFNLGAVMNNRITFSIPLKDISSQFLVDDSNVLDAIIEIVPVDMEKGIPTYLSISSEVKPTVSQNRKVGAPLLAILHAYVTGSNRLSFLFKKNRQGIATLTQLSDTGEEFKFQLKPESDIKFSQSQIVAKRRDKKDKLFEYNIEQTWPIKKGLNKYSASISKKDFLAGPVNKADTTWDFYLRSEDLPDLPIMVPDMVDLSPLEYFDIANDQFKAKITKNGLRNLSCYTIKTPTNSESVTKIAIMGTDFSYSAFNSRPFFNPDYEEFFECSIIQSHSSIISMMTEPAKDIDLTNYPDIVEQRRPIIAEDLKKEFFANLEASNPDYFLIDLYPDVVRPVMWLNDKTAITLSYVVEQSQLLNDLSYEKIVDHVDNEAFFHEWTKYADQFISKLTEIIPPNRVILNSGGFTTSYYAKNRAILEYKGKMEIERNNYFWNRLNNYFMSKIPEATVIDFSKKPYIGDFNHPFGQSPSHFESTYYKDFLKELIYITQK</sequence>
<dbReference type="AlphaFoldDB" id="A0A7X1CZN4"/>
<evidence type="ECO:0000313" key="2">
    <source>
        <dbReference type="Proteomes" id="UP000529446"/>
    </source>
</evidence>